<name>A0A5B7ENQ9_PORTR</name>
<feature type="region of interest" description="Disordered" evidence="1">
    <location>
        <begin position="116"/>
        <end position="138"/>
    </location>
</feature>
<gene>
    <name evidence="2" type="ORF">E2C01_029755</name>
</gene>
<accession>A0A5B7ENQ9</accession>
<dbReference type="EMBL" id="VSRR010003478">
    <property type="protein sequence ID" value="MPC36300.1"/>
    <property type="molecule type" value="Genomic_DNA"/>
</dbReference>
<comment type="caution">
    <text evidence="2">The sequence shown here is derived from an EMBL/GenBank/DDBJ whole genome shotgun (WGS) entry which is preliminary data.</text>
</comment>
<organism evidence="2 3">
    <name type="scientific">Portunus trituberculatus</name>
    <name type="common">Swimming crab</name>
    <name type="synonym">Neptunus trituberculatus</name>
    <dbReference type="NCBI Taxonomy" id="210409"/>
    <lineage>
        <taxon>Eukaryota</taxon>
        <taxon>Metazoa</taxon>
        <taxon>Ecdysozoa</taxon>
        <taxon>Arthropoda</taxon>
        <taxon>Crustacea</taxon>
        <taxon>Multicrustacea</taxon>
        <taxon>Malacostraca</taxon>
        <taxon>Eumalacostraca</taxon>
        <taxon>Eucarida</taxon>
        <taxon>Decapoda</taxon>
        <taxon>Pleocyemata</taxon>
        <taxon>Brachyura</taxon>
        <taxon>Eubrachyura</taxon>
        <taxon>Portunoidea</taxon>
        <taxon>Portunidae</taxon>
        <taxon>Portuninae</taxon>
        <taxon>Portunus</taxon>
    </lineage>
</organism>
<dbReference type="Proteomes" id="UP000324222">
    <property type="component" value="Unassembled WGS sequence"/>
</dbReference>
<protein>
    <submittedName>
        <fullName evidence="2">Uncharacterized protein</fullName>
    </submittedName>
</protein>
<evidence type="ECO:0000313" key="2">
    <source>
        <dbReference type="EMBL" id="MPC36300.1"/>
    </source>
</evidence>
<evidence type="ECO:0000256" key="1">
    <source>
        <dbReference type="SAM" id="MobiDB-lite"/>
    </source>
</evidence>
<dbReference type="AlphaFoldDB" id="A0A5B7ENQ9"/>
<keyword evidence="3" id="KW-1185">Reference proteome</keyword>
<sequence length="138" mass="14934">MFQIHFGKYSSHQKYSIIAVFRKKKTVTSGGHMRRKCPQARAAFFIPSSASLSSHSSLQANKPPHRCPAADSAEDRDTRPANHYSNRANGALHSGASGRRAVGAFAAQLYHATMRERENGTSIISSPSVSQPPGPRSG</sequence>
<proteinExistence type="predicted"/>
<reference evidence="2 3" key="1">
    <citation type="submission" date="2019-05" db="EMBL/GenBank/DDBJ databases">
        <title>Another draft genome of Portunus trituberculatus and its Hox gene families provides insights of decapod evolution.</title>
        <authorList>
            <person name="Jeong J.-H."/>
            <person name="Song I."/>
            <person name="Kim S."/>
            <person name="Choi T."/>
            <person name="Kim D."/>
            <person name="Ryu S."/>
            <person name="Kim W."/>
        </authorList>
    </citation>
    <scope>NUCLEOTIDE SEQUENCE [LARGE SCALE GENOMIC DNA]</scope>
    <source>
        <tissue evidence="2">Muscle</tissue>
    </source>
</reference>
<feature type="region of interest" description="Disordered" evidence="1">
    <location>
        <begin position="54"/>
        <end position="96"/>
    </location>
</feature>
<evidence type="ECO:0000313" key="3">
    <source>
        <dbReference type="Proteomes" id="UP000324222"/>
    </source>
</evidence>